<accession>A0A1E5PXD7</accession>
<evidence type="ECO:0000313" key="3">
    <source>
        <dbReference type="Proteomes" id="UP000095705"/>
    </source>
</evidence>
<dbReference type="RefSeq" id="WP_069922219.1">
    <property type="nucleotide sequence ID" value="NZ_MEHK01000001.1"/>
</dbReference>
<reference evidence="2 3" key="1">
    <citation type="submission" date="2016-08" db="EMBL/GenBank/DDBJ databases">
        <title>The complete genome of Streptomyces subrutilus 10-1-1.</title>
        <authorList>
            <person name="Chen X."/>
        </authorList>
    </citation>
    <scope>NUCLEOTIDE SEQUENCE [LARGE SCALE GENOMIC DNA]</scope>
    <source>
        <strain evidence="2 3">10-1-1</strain>
    </source>
</reference>
<sequence>MSTGKMRRLVSKITPVESATGARSASTPGHPVTGSAHTGPHVDNDRPPLATEMAEPSFMILSTRPRPRRHER</sequence>
<evidence type="ECO:0000256" key="1">
    <source>
        <dbReference type="SAM" id="MobiDB-lite"/>
    </source>
</evidence>
<comment type="caution">
    <text evidence="2">The sequence shown here is derived from an EMBL/GenBank/DDBJ whole genome shotgun (WGS) entry which is preliminary data.</text>
</comment>
<dbReference type="AlphaFoldDB" id="A0A1E5PXD7"/>
<dbReference type="Proteomes" id="UP000095705">
    <property type="component" value="Unassembled WGS sequence"/>
</dbReference>
<organism evidence="2 3">
    <name type="scientific">Streptomyces subrutilus</name>
    <dbReference type="NCBI Taxonomy" id="36818"/>
    <lineage>
        <taxon>Bacteria</taxon>
        <taxon>Bacillati</taxon>
        <taxon>Actinomycetota</taxon>
        <taxon>Actinomycetes</taxon>
        <taxon>Kitasatosporales</taxon>
        <taxon>Streptomycetaceae</taxon>
        <taxon>Streptomyces</taxon>
    </lineage>
</organism>
<protein>
    <submittedName>
        <fullName evidence="2">Uncharacterized protein</fullName>
    </submittedName>
</protein>
<name>A0A1E5PXD7_9ACTN</name>
<evidence type="ECO:0000313" key="2">
    <source>
        <dbReference type="EMBL" id="OEJ34022.1"/>
    </source>
</evidence>
<gene>
    <name evidence="2" type="ORF">BGK67_24175</name>
</gene>
<feature type="compositionally biased region" description="Basic residues" evidence="1">
    <location>
        <begin position="1"/>
        <end position="10"/>
    </location>
</feature>
<keyword evidence="3" id="KW-1185">Reference proteome</keyword>
<proteinExistence type="predicted"/>
<feature type="region of interest" description="Disordered" evidence="1">
    <location>
        <begin position="1"/>
        <end position="72"/>
    </location>
</feature>
<dbReference type="EMBL" id="MEHK01000001">
    <property type="protein sequence ID" value="OEJ34022.1"/>
    <property type="molecule type" value="Genomic_DNA"/>
</dbReference>